<dbReference type="OrthoDB" id="9808773at2"/>
<dbReference type="HAMAP" id="MF_00074">
    <property type="entry name" value="16SrRNA_methyltr_G"/>
    <property type="match status" value="1"/>
</dbReference>
<feature type="binding site" evidence="6">
    <location>
        <begin position="126"/>
        <end position="127"/>
    </location>
    <ligand>
        <name>S-adenosyl-L-methionine</name>
        <dbReference type="ChEBI" id="CHEBI:59789"/>
    </ligand>
</feature>
<keyword evidence="8" id="KW-1185">Reference proteome</keyword>
<comment type="similarity">
    <text evidence="6">Belongs to the methyltransferase superfamily. RNA methyltransferase RsmG family.</text>
</comment>
<evidence type="ECO:0000313" key="7">
    <source>
        <dbReference type="EMBL" id="MXP47893.1"/>
    </source>
</evidence>
<evidence type="ECO:0000256" key="4">
    <source>
        <dbReference type="ARBA" id="ARBA00022679"/>
    </source>
</evidence>
<organism evidence="7 8">
    <name type="scientific">Pontixanthobacter luteolus</name>
    <dbReference type="NCBI Taxonomy" id="295089"/>
    <lineage>
        <taxon>Bacteria</taxon>
        <taxon>Pseudomonadati</taxon>
        <taxon>Pseudomonadota</taxon>
        <taxon>Alphaproteobacteria</taxon>
        <taxon>Sphingomonadales</taxon>
        <taxon>Erythrobacteraceae</taxon>
        <taxon>Pontixanthobacter</taxon>
    </lineage>
</organism>
<keyword evidence="4 6" id="KW-0808">Transferase</keyword>
<dbReference type="EC" id="2.1.1.170" evidence="6"/>
<dbReference type="GO" id="GO:0070043">
    <property type="term" value="F:rRNA (guanine-N7-)-methyltransferase activity"/>
    <property type="evidence" value="ECO:0007669"/>
    <property type="project" value="UniProtKB-UniRule"/>
</dbReference>
<dbReference type="RefSeq" id="WP_160731138.1">
    <property type="nucleotide sequence ID" value="NZ_WTYP01000002.1"/>
</dbReference>
<feature type="binding site" evidence="6">
    <location>
        <position position="80"/>
    </location>
    <ligand>
        <name>S-adenosyl-L-methionine</name>
        <dbReference type="ChEBI" id="CHEBI:59789"/>
    </ligand>
</feature>
<sequence length="211" mass="23473">MITSETEAREFVSDLCDAEAMERLDQFVAALKLENETQNLVAKPTLETAWQRHIADSAQLLSHVSRETGVWLDLGTGAGLPGLIIAIMRPKRPVVLVESRRKRIDWLERMRMDLTLPKCTIEGKRLELVESVRASVISARAFAPLPKLIDLSARFSTAETTFVLPKGRSAAQELQTLPKKARKLFHVEQSLTDDDAGILVGSLAKGMRTKI</sequence>
<dbReference type="PANTHER" id="PTHR31760:SF0">
    <property type="entry name" value="S-ADENOSYL-L-METHIONINE-DEPENDENT METHYLTRANSFERASES SUPERFAMILY PROTEIN"/>
    <property type="match status" value="1"/>
</dbReference>
<evidence type="ECO:0000256" key="5">
    <source>
        <dbReference type="ARBA" id="ARBA00022691"/>
    </source>
</evidence>
<keyword evidence="2 6" id="KW-0698">rRNA processing</keyword>
<evidence type="ECO:0000256" key="6">
    <source>
        <dbReference type="HAMAP-Rule" id="MF_00074"/>
    </source>
</evidence>
<feature type="binding site" evidence="6">
    <location>
        <position position="140"/>
    </location>
    <ligand>
        <name>S-adenosyl-L-methionine</name>
        <dbReference type="ChEBI" id="CHEBI:59789"/>
    </ligand>
</feature>
<comment type="catalytic activity">
    <reaction evidence="6">
        <text>guanosine(527) in 16S rRNA + S-adenosyl-L-methionine = N(7)-methylguanosine(527) in 16S rRNA + S-adenosyl-L-homocysteine</text>
        <dbReference type="Rhea" id="RHEA:42732"/>
        <dbReference type="Rhea" id="RHEA-COMP:10209"/>
        <dbReference type="Rhea" id="RHEA-COMP:10210"/>
        <dbReference type="ChEBI" id="CHEBI:57856"/>
        <dbReference type="ChEBI" id="CHEBI:59789"/>
        <dbReference type="ChEBI" id="CHEBI:74269"/>
        <dbReference type="ChEBI" id="CHEBI:74480"/>
        <dbReference type="EC" id="2.1.1.170"/>
    </reaction>
</comment>
<keyword evidence="5 6" id="KW-0949">S-adenosyl-L-methionine</keyword>
<dbReference type="Pfam" id="PF02527">
    <property type="entry name" value="GidB"/>
    <property type="match status" value="1"/>
</dbReference>
<comment type="subcellular location">
    <subcellularLocation>
        <location evidence="6">Cytoplasm</location>
    </subcellularLocation>
</comment>
<dbReference type="AlphaFoldDB" id="A0A6I4V1P1"/>
<feature type="binding site" evidence="6">
    <location>
        <position position="75"/>
    </location>
    <ligand>
        <name>S-adenosyl-L-methionine</name>
        <dbReference type="ChEBI" id="CHEBI:59789"/>
    </ligand>
</feature>
<protein>
    <recommendedName>
        <fullName evidence="6">Ribosomal RNA small subunit methyltransferase G</fullName>
        <ecNumber evidence="6">2.1.1.170</ecNumber>
    </recommendedName>
    <alternativeName>
        <fullName evidence="6">16S rRNA 7-methylguanosine methyltransferase</fullName>
        <shortName evidence="6">16S rRNA m7G methyltransferase</shortName>
    </alternativeName>
</protein>
<evidence type="ECO:0000256" key="1">
    <source>
        <dbReference type="ARBA" id="ARBA00022490"/>
    </source>
</evidence>
<dbReference type="InterPro" id="IPR003682">
    <property type="entry name" value="rRNA_ssu_MeTfrase_G"/>
</dbReference>
<dbReference type="SUPFAM" id="SSF53335">
    <property type="entry name" value="S-adenosyl-L-methionine-dependent methyltransferases"/>
    <property type="match status" value="1"/>
</dbReference>
<dbReference type="InterPro" id="IPR029063">
    <property type="entry name" value="SAM-dependent_MTases_sf"/>
</dbReference>
<evidence type="ECO:0000313" key="8">
    <source>
        <dbReference type="Proteomes" id="UP000471435"/>
    </source>
</evidence>
<dbReference type="Gene3D" id="3.40.50.150">
    <property type="entry name" value="Vaccinia Virus protein VP39"/>
    <property type="match status" value="1"/>
</dbReference>
<evidence type="ECO:0000256" key="2">
    <source>
        <dbReference type="ARBA" id="ARBA00022552"/>
    </source>
</evidence>
<dbReference type="PANTHER" id="PTHR31760">
    <property type="entry name" value="S-ADENOSYL-L-METHIONINE-DEPENDENT METHYLTRANSFERASES SUPERFAMILY PROTEIN"/>
    <property type="match status" value="1"/>
</dbReference>
<evidence type="ECO:0000256" key="3">
    <source>
        <dbReference type="ARBA" id="ARBA00022603"/>
    </source>
</evidence>
<proteinExistence type="inferred from homology"/>
<gene>
    <name evidence="6 7" type="primary">rsmG</name>
    <name evidence="7" type="ORF">GRI43_10910</name>
</gene>
<comment type="caution">
    <text evidence="6">Lacks conserved residue(s) required for the propagation of feature annotation.</text>
</comment>
<comment type="caution">
    <text evidence="7">The sequence shown here is derived from an EMBL/GenBank/DDBJ whole genome shotgun (WGS) entry which is preliminary data.</text>
</comment>
<dbReference type="GO" id="GO:0005829">
    <property type="term" value="C:cytosol"/>
    <property type="evidence" value="ECO:0007669"/>
    <property type="project" value="TreeGrafter"/>
</dbReference>
<reference evidence="7 8" key="1">
    <citation type="submission" date="2019-12" db="EMBL/GenBank/DDBJ databases">
        <title>Genomic-based taxomic classification of the family Erythrobacteraceae.</title>
        <authorList>
            <person name="Xu L."/>
        </authorList>
    </citation>
    <scope>NUCLEOTIDE SEQUENCE [LARGE SCALE GENOMIC DNA]</scope>
    <source>
        <strain evidence="7 8">SW-109</strain>
    </source>
</reference>
<keyword evidence="1 6" id="KW-0963">Cytoplasm</keyword>
<dbReference type="NCBIfam" id="TIGR00138">
    <property type="entry name" value="rsmG_gidB"/>
    <property type="match status" value="1"/>
</dbReference>
<comment type="function">
    <text evidence="6">Specifically methylates the N7 position of guanine in position 527 of 16S rRNA.</text>
</comment>
<dbReference type="EMBL" id="WTYP01000002">
    <property type="protein sequence ID" value="MXP47893.1"/>
    <property type="molecule type" value="Genomic_DNA"/>
</dbReference>
<name>A0A6I4V1P1_9SPHN</name>
<accession>A0A6I4V1P1</accession>
<dbReference type="Proteomes" id="UP000471435">
    <property type="component" value="Unassembled WGS sequence"/>
</dbReference>
<keyword evidence="3 6" id="KW-0489">Methyltransferase</keyword>